<dbReference type="Pfam" id="PF10639">
    <property type="entry name" value="TMEM234"/>
    <property type="match status" value="1"/>
</dbReference>
<dbReference type="Proteomes" id="UP000789342">
    <property type="component" value="Unassembled WGS sequence"/>
</dbReference>
<keyword evidence="7" id="KW-1185">Reference proteome</keyword>
<keyword evidence="4 5" id="KW-0472">Membrane</keyword>
<name>A0A9N9JEY1_9GLOM</name>
<evidence type="ECO:0000256" key="1">
    <source>
        <dbReference type="ARBA" id="ARBA00004141"/>
    </source>
</evidence>
<evidence type="ECO:0000256" key="5">
    <source>
        <dbReference type="SAM" id="Phobius"/>
    </source>
</evidence>
<evidence type="ECO:0000313" key="7">
    <source>
        <dbReference type="Proteomes" id="UP000789342"/>
    </source>
</evidence>
<evidence type="ECO:0000313" key="6">
    <source>
        <dbReference type="EMBL" id="CAG8775919.1"/>
    </source>
</evidence>
<feature type="non-terminal residue" evidence="6">
    <location>
        <position position="64"/>
    </location>
</feature>
<dbReference type="PANTHER" id="PTHR28668">
    <property type="entry name" value="TRANSMEMBRANE PROTEIN 234"/>
    <property type="match status" value="1"/>
</dbReference>
<comment type="caution">
    <text evidence="6">The sequence shown here is derived from an EMBL/GenBank/DDBJ whole genome shotgun (WGS) entry which is preliminary data.</text>
</comment>
<protein>
    <submittedName>
        <fullName evidence="6">4136_t:CDS:1</fullName>
    </submittedName>
</protein>
<dbReference type="OrthoDB" id="43458at2759"/>
<evidence type="ECO:0000256" key="3">
    <source>
        <dbReference type="ARBA" id="ARBA00022989"/>
    </source>
</evidence>
<gene>
    <name evidence="6" type="ORF">AMORRO_LOCUS16914</name>
</gene>
<dbReference type="EMBL" id="CAJVPV010049310">
    <property type="protein sequence ID" value="CAG8775919.1"/>
    <property type="molecule type" value="Genomic_DNA"/>
</dbReference>
<dbReference type="PANTHER" id="PTHR28668:SF1">
    <property type="entry name" value="TRANSMEMBRANE PROTEIN 234"/>
    <property type="match status" value="1"/>
</dbReference>
<feature type="non-terminal residue" evidence="6">
    <location>
        <position position="1"/>
    </location>
</feature>
<reference evidence="6" key="1">
    <citation type="submission" date="2021-06" db="EMBL/GenBank/DDBJ databases">
        <authorList>
            <person name="Kallberg Y."/>
            <person name="Tangrot J."/>
            <person name="Rosling A."/>
        </authorList>
    </citation>
    <scope>NUCLEOTIDE SEQUENCE</scope>
    <source>
        <strain evidence="6">CL551</strain>
    </source>
</reference>
<keyword evidence="2 5" id="KW-0812">Transmembrane</keyword>
<comment type="subcellular location">
    <subcellularLocation>
        <location evidence="1">Membrane</location>
        <topology evidence="1">Multi-pass membrane protein</topology>
    </subcellularLocation>
</comment>
<keyword evidence="3 5" id="KW-1133">Transmembrane helix</keyword>
<evidence type="ECO:0000256" key="4">
    <source>
        <dbReference type="ARBA" id="ARBA00023136"/>
    </source>
</evidence>
<evidence type="ECO:0000256" key="2">
    <source>
        <dbReference type="ARBA" id="ARBA00022692"/>
    </source>
</evidence>
<proteinExistence type="predicted"/>
<accession>A0A9N9JEY1</accession>
<feature type="transmembrane region" description="Helical" evidence="5">
    <location>
        <begin position="41"/>
        <end position="61"/>
    </location>
</feature>
<dbReference type="InterPro" id="IPR018908">
    <property type="entry name" value="TMEM234"/>
</dbReference>
<organism evidence="6 7">
    <name type="scientific">Acaulospora morrowiae</name>
    <dbReference type="NCBI Taxonomy" id="94023"/>
    <lineage>
        <taxon>Eukaryota</taxon>
        <taxon>Fungi</taxon>
        <taxon>Fungi incertae sedis</taxon>
        <taxon>Mucoromycota</taxon>
        <taxon>Glomeromycotina</taxon>
        <taxon>Glomeromycetes</taxon>
        <taxon>Diversisporales</taxon>
        <taxon>Acaulosporaceae</taxon>
        <taxon>Acaulospora</taxon>
    </lineage>
</organism>
<dbReference type="AlphaFoldDB" id="A0A9N9JEY1"/>
<sequence length="64" mass="7339">ALCWGFTNPFIKKGSVGLENIKHESWIKQILGEIWFLATRWQFIVPLLLNLGGSVVYYYTLGHA</sequence>
<dbReference type="GO" id="GO:0016020">
    <property type="term" value="C:membrane"/>
    <property type="evidence" value="ECO:0007669"/>
    <property type="project" value="UniProtKB-SubCell"/>
</dbReference>